<evidence type="ECO:0000313" key="5">
    <source>
        <dbReference type="EMBL" id="QKH80370.1"/>
    </source>
</evidence>
<evidence type="ECO:0000313" key="4">
    <source>
        <dbReference type="EMBL" id="OXZ37208.1"/>
    </source>
</evidence>
<evidence type="ECO:0000313" key="7">
    <source>
        <dbReference type="Proteomes" id="UP000502899"/>
    </source>
</evidence>
<dbReference type="EMBL" id="NDYI01000017">
    <property type="protein sequence ID" value="OXZ37208.1"/>
    <property type="molecule type" value="Genomic_DNA"/>
</dbReference>
<evidence type="ECO:0000313" key="6">
    <source>
        <dbReference type="Proteomes" id="UP000215361"/>
    </source>
</evidence>
<comment type="similarity">
    <text evidence="1">Belongs to the LytR/CpsA/Psr (LCP) family.</text>
</comment>
<protein>
    <submittedName>
        <fullName evidence="5">LCP family protein</fullName>
    </submittedName>
    <submittedName>
        <fullName evidence="4">Transcriptional regulator</fullName>
    </submittedName>
</protein>
<dbReference type="PANTHER" id="PTHR33392:SF6">
    <property type="entry name" value="POLYISOPRENYL-TEICHOIC ACID--PEPTIDOGLYCAN TEICHOIC ACID TRANSFERASE TAGU"/>
    <property type="match status" value="1"/>
</dbReference>
<dbReference type="PANTHER" id="PTHR33392">
    <property type="entry name" value="POLYISOPRENYL-TEICHOIC ACID--PEPTIDOGLYCAN TEICHOIC ACID TRANSFERASE TAGU"/>
    <property type="match status" value="1"/>
</dbReference>
<reference evidence="4" key="1">
    <citation type="journal article" date="2017" name="J. Clin. Microbiol.">
        <title>Finegoldia magna Isolated from Orthopedic Joint Implant-Associated Infections.</title>
        <authorList>
            <person name="Soderquist B."/>
            <person name="Bjorklund S."/>
            <person name="Hellmark B."/>
            <person name="Jensen A."/>
            <person name="Bruggemann H."/>
        </authorList>
    </citation>
    <scope>NUCLEOTIDE SEQUENCE</scope>
    <source>
        <strain evidence="4">08T492</strain>
    </source>
</reference>
<feature type="compositionally biased region" description="Basic and acidic residues" evidence="2">
    <location>
        <begin position="298"/>
        <end position="307"/>
    </location>
</feature>
<feature type="domain" description="Cell envelope-related transcriptional attenuator" evidence="3">
    <location>
        <begin position="74"/>
        <end position="216"/>
    </location>
</feature>
<dbReference type="OMA" id="GHGYDKF"/>
<gene>
    <name evidence="4" type="ORF">B9N56_05785</name>
    <name evidence="5" type="ORF">FOC70_08410</name>
</gene>
<evidence type="ECO:0000259" key="3">
    <source>
        <dbReference type="Pfam" id="PF03816"/>
    </source>
</evidence>
<dbReference type="Proteomes" id="UP000215361">
    <property type="component" value="Unassembled WGS sequence"/>
</dbReference>
<dbReference type="EMBL" id="CP054000">
    <property type="protein sequence ID" value="QKH80370.1"/>
    <property type="molecule type" value="Genomic_DNA"/>
</dbReference>
<feature type="compositionally biased region" description="Acidic residues" evidence="2">
    <location>
        <begin position="308"/>
        <end position="319"/>
    </location>
</feature>
<dbReference type="InterPro" id="IPR004474">
    <property type="entry name" value="LytR_CpsA_psr"/>
</dbReference>
<dbReference type="NCBIfam" id="TIGR00350">
    <property type="entry name" value="lytR_cpsA_psr"/>
    <property type="match status" value="1"/>
</dbReference>
<dbReference type="Proteomes" id="UP000502899">
    <property type="component" value="Chromosome"/>
</dbReference>
<name>A0A133N071_FINMA</name>
<dbReference type="AlphaFoldDB" id="A0A133N071"/>
<dbReference type="Gene3D" id="3.40.630.190">
    <property type="entry name" value="LCP protein"/>
    <property type="match status" value="1"/>
</dbReference>
<organism evidence="4 6">
    <name type="scientific">Finegoldia magna</name>
    <name type="common">Peptostreptococcus magnus</name>
    <dbReference type="NCBI Taxonomy" id="1260"/>
    <lineage>
        <taxon>Bacteria</taxon>
        <taxon>Bacillati</taxon>
        <taxon>Bacillota</taxon>
        <taxon>Tissierellia</taxon>
        <taxon>Tissierellales</taxon>
        <taxon>Peptoniphilaceae</taxon>
        <taxon>Finegoldia</taxon>
    </lineage>
</organism>
<evidence type="ECO:0000256" key="2">
    <source>
        <dbReference type="SAM" id="MobiDB-lite"/>
    </source>
</evidence>
<reference evidence="6" key="2">
    <citation type="submission" date="2017-04" db="EMBL/GenBank/DDBJ databases">
        <title>Finegoldia magna isolated from orthopedic joint implant-associated infections.</title>
        <authorList>
            <person name="Bjorklund S."/>
            <person name="Bruggemann H."/>
            <person name="Jensen A."/>
            <person name="Hellmark B."/>
            <person name="Soderquist B."/>
        </authorList>
    </citation>
    <scope>NUCLEOTIDE SEQUENCE [LARGE SCALE GENOMIC DNA]</scope>
    <source>
        <strain evidence="6">08T492</strain>
    </source>
</reference>
<dbReference type="Pfam" id="PF03816">
    <property type="entry name" value="LytR_cpsA_psr"/>
    <property type="match status" value="1"/>
</dbReference>
<sequence>MKKRAVIVFFISLALFLGVYFGAGKFLGSLKTTGSDIKGDELGKNNVIEQNIPDEFLFVLLGIDKEVSTTDHQRSDTIMVCKVNFNSGNVDILSVPRDTQIRLNGNIHKVNAAHAYEGAKGSLKALRNLLGIDLDYYVEVDFDSVEHIVDAMGGVEVDSPAEIVVESRHIRIPKGKSKLNGDEALQYVRARHPLGGSDEARIENQHYFIKTLLDQLLSPANITKMPKMIEIFKRDVKTNIPLGDMTSYLTKLPNFSSSKIHSYILPGEYKNDGISWYMADEEQLPEIVDRLFAEYKLDDQTTNRENNENNENEEESQNN</sequence>
<reference evidence="5 7" key="3">
    <citation type="submission" date="2020-05" db="EMBL/GenBank/DDBJ databases">
        <title>FDA dAtabase for Regulatory Grade micrObial Sequences (FDA-ARGOS): Supporting development and validation of Infectious Disease Dx tests.</title>
        <authorList>
            <person name="Pederson C."/>
            <person name="Tallon L."/>
            <person name="Sadzewicz L."/>
            <person name="Zhao X."/>
            <person name="Vavikolanu K."/>
            <person name="Mehta A."/>
            <person name="Aluvathingal J."/>
            <person name="Nadendla S."/>
            <person name="Myers T."/>
            <person name="Yan Y."/>
            <person name="Sichtig H."/>
        </authorList>
    </citation>
    <scope>NUCLEOTIDE SEQUENCE [LARGE SCALE GENOMIC DNA]</scope>
    <source>
        <strain evidence="5 7">FDAARGOS_764</strain>
    </source>
</reference>
<feature type="region of interest" description="Disordered" evidence="2">
    <location>
        <begin position="298"/>
        <end position="319"/>
    </location>
</feature>
<evidence type="ECO:0000256" key="1">
    <source>
        <dbReference type="ARBA" id="ARBA00006068"/>
    </source>
</evidence>
<proteinExistence type="inferred from homology"/>
<accession>A0A133N071</accession>
<dbReference type="RefSeq" id="WP_002837282.1">
    <property type="nucleotide sequence ID" value="NZ_CABKMR010000001.1"/>
</dbReference>
<dbReference type="InterPro" id="IPR050922">
    <property type="entry name" value="LytR/CpsA/Psr_CW_biosynth"/>
</dbReference>